<dbReference type="EMBL" id="LECT01000028">
    <property type="protein sequence ID" value="KLU04474.1"/>
    <property type="molecule type" value="Genomic_DNA"/>
</dbReference>
<evidence type="ECO:0000256" key="4">
    <source>
        <dbReference type="ARBA" id="ARBA00022755"/>
    </source>
</evidence>
<dbReference type="OrthoDB" id="9806170at2"/>
<evidence type="ECO:0000256" key="3">
    <source>
        <dbReference type="ARBA" id="ARBA00022679"/>
    </source>
</evidence>
<dbReference type="Proteomes" id="UP000036367">
    <property type="component" value="Unassembled WGS sequence"/>
</dbReference>
<reference evidence="6" key="1">
    <citation type="submission" date="2015-05" db="EMBL/GenBank/DDBJ databases">
        <title>Permanent draft genome of Rhodopirellula islandicus K833.</title>
        <authorList>
            <person name="Kizina J."/>
            <person name="Richter M."/>
            <person name="Glockner F.O."/>
            <person name="Harder J."/>
        </authorList>
    </citation>
    <scope>NUCLEOTIDE SEQUENCE [LARGE SCALE GENOMIC DNA]</scope>
    <source>
        <strain evidence="6">K833</strain>
    </source>
</reference>
<dbReference type="InterPro" id="IPR002376">
    <property type="entry name" value="Formyl_transf_N"/>
</dbReference>
<dbReference type="AlphaFoldDB" id="A0A0J1EG35"/>
<evidence type="ECO:0000256" key="2">
    <source>
        <dbReference type="ARBA" id="ARBA00012254"/>
    </source>
</evidence>
<dbReference type="InterPro" id="IPR004607">
    <property type="entry name" value="GART"/>
</dbReference>
<dbReference type="GO" id="GO:0005829">
    <property type="term" value="C:cytosol"/>
    <property type="evidence" value="ECO:0007669"/>
    <property type="project" value="TreeGrafter"/>
</dbReference>
<gene>
    <name evidence="6" type="ORF">RISK_003528</name>
</gene>
<dbReference type="RefSeq" id="WP_047814978.1">
    <property type="nucleotide sequence ID" value="NZ_LECT01000028.1"/>
</dbReference>
<evidence type="ECO:0000259" key="5">
    <source>
        <dbReference type="Pfam" id="PF00551"/>
    </source>
</evidence>
<dbReference type="Gene3D" id="3.40.50.170">
    <property type="entry name" value="Formyl transferase, N-terminal domain"/>
    <property type="match status" value="1"/>
</dbReference>
<dbReference type="PATRIC" id="fig|595434.4.peg.3359"/>
<dbReference type="STRING" id="595434.RISK_003528"/>
<evidence type="ECO:0000313" key="6">
    <source>
        <dbReference type="EMBL" id="KLU04474.1"/>
    </source>
</evidence>
<keyword evidence="4" id="KW-0658">Purine biosynthesis</keyword>
<name>A0A0J1EG35_RHOIS</name>
<dbReference type="GO" id="GO:0006189">
    <property type="term" value="P:'de novo' IMP biosynthetic process"/>
    <property type="evidence" value="ECO:0007669"/>
    <property type="project" value="InterPro"/>
</dbReference>
<keyword evidence="7" id="KW-1185">Reference proteome</keyword>
<organism evidence="6 7">
    <name type="scientific">Rhodopirellula islandica</name>
    <dbReference type="NCBI Taxonomy" id="595434"/>
    <lineage>
        <taxon>Bacteria</taxon>
        <taxon>Pseudomonadati</taxon>
        <taxon>Planctomycetota</taxon>
        <taxon>Planctomycetia</taxon>
        <taxon>Pirellulales</taxon>
        <taxon>Pirellulaceae</taxon>
        <taxon>Rhodopirellula</taxon>
    </lineage>
</organism>
<dbReference type="InterPro" id="IPR036477">
    <property type="entry name" value="Formyl_transf_N_sf"/>
</dbReference>
<evidence type="ECO:0000256" key="1">
    <source>
        <dbReference type="ARBA" id="ARBA00005054"/>
    </source>
</evidence>
<sequence>MSDASPLKVAVFLSGGGRTLANLIRHRDDHGLPIEFRLVIASREGLGGIKIAEEAGIETRVVRKGDFDTDEAYCEAMFGPCRNAGATHVVMAGFLKHVLIPSDFEQRVINIHPSLLPAFGGKGMYGHNVHAAAIKRGVKISGCTVHYVDNLYDNGPIIHQKACPILPTDTPDDLASRVFQLECETLPEAIRMMAASQEPAAS</sequence>
<dbReference type="CDD" id="cd08645">
    <property type="entry name" value="FMT_core_GART"/>
    <property type="match status" value="1"/>
</dbReference>
<proteinExistence type="predicted"/>
<comment type="caution">
    <text evidence="6">The sequence shown here is derived from an EMBL/GenBank/DDBJ whole genome shotgun (WGS) entry which is preliminary data.</text>
</comment>
<keyword evidence="3 6" id="KW-0808">Transferase</keyword>
<feature type="domain" description="Formyl transferase N-terminal" evidence="5">
    <location>
        <begin position="8"/>
        <end position="190"/>
    </location>
</feature>
<dbReference type="EC" id="2.1.2.2" evidence="2"/>
<accession>A0A0J1EG35</accession>
<dbReference type="SUPFAM" id="SSF53328">
    <property type="entry name" value="Formyltransferase"/>
    <property type="match status" value="1"/>
</dbReference>
<evidence type="ECO:0000313" key="7">
    <source>
        <dbReference type="Proteomes" id="UP000036367"/>
    </source>
</evidence>
<comment type="pathway">
    <text evidence="1">Purine metabolism; IMP biosynthesis via de novo pathway; N(2)-formyl-N(1)-(5-phospho-D-ribosyl)glycinamide from N(1)-(5-phospho-D-ribosyl)glycinamide (10-formyl THF route): step 1/1.</text>
</comment>
<dbReference type="PANTHER" id="PTHR43369">
    <property type="entry name" value="PHOSPHORIBOSYLGLYCINAMIDE FORMYLTRANSFERASE"/>
    <property type="match status" value="1"/>
</dbReference>
<dbReference type="Pfam" id="PF00551">
    <property type="entry name" value="Formyl_trans_N"/>
    <property type="match status" value="1"/>
</dbReference>
<dbReference type="PANTHER" id="PTHR43369:SF2">
    <property type="entry name" value="PHOSPHORIBOSYLGLYCINAMIDE FORMYLTRANSFERASE"/>
    <property type="match status" value="1"/>
</dbReference>
<protein>
    <recommendedName>
        <fullName evidence="2">phosphoribosylglycinamide formyltransferase 1</fullName>
        <ecNumber evidence="2">2.1.2.2</ecNumber>
    </recommendedName>
</protein>
<dbReference type="GO" id="GO:0004644">
    <property type="term" value="F:phosphoribosylglycinamide formyltransferase activity"/>
    <property type="evidence" value="ECO:0007669"/>
    <property type="project" value="UniProtKB-EC"/>
</dbReference>